<name>A0ABR3Z9C9_9PEZI</name>
<evidence type="ECO:0000313" key="2">
    <source>
        <dbReference type="EMBL" id="KAL1896742.1"/>
    </source>
</evidence>
<organism evidence="2 3">
    <name type="scientific">Sporothrix stenoceras</name>
    <dbReference type="NCBI Taxonomy" id="5173"/>
    <lineage>
        <taxon>Eukaryota</taxon>
        <taxon>Fungi</taxon>
        <taxon>Dikarya</taxon>
        <taxon>Ascomycota</taxon>
        <taxon>Pezizomycotina</taxon>
        <taxon>Sordariomycetes</taxon>
        <taxon>Sordariomycetidae</taxon>
        <taxon>Ophiostomatales</taxon>
        <taxon>Ophiostomataceae</taxon>
        <taxon>Sporothrix</taxon>
    </lineage>
</organism>
<accession>A0ABR3Z9C9</accession>
<sequence length="67" mass="6784">MVSSAPSSISSVTSSASSAPYSSPAGPVCNYATIANADFSTGNITGWTFTNSFGNYDVLETTLAVPL</sequence>
<protein>
    <submittedName>
        <fullName evidence="2">Uncharacterized protein</fullName>
    </submittedName>
</protein>
<dbReference type="EMBL" id="JAWCUI010000021">
    <property type="protein sequence ID" value="KAL1896742.1"/>
    <property type="molecule type" value="Genomic_DNA"/>
</dbReference>
<comment type="caution">
    <text evidence="2">The sequence shown here is derived from an EMBL/GenBank/DDBJ whole genome shotgun (WGS) entry which is preliminary data.</text>
</comment>
<keyword evidence="3" id="KW-1185">Reference proteome</keyword>
<dbReference type="Proteomes" id="UP001583186">
    <property type="component" value="Unassembled WGS sequence"/>
</dbReference>
<gene>
    <name evidence="2" type="ORF">Sste5346_004374</name>
</gene>
<reference evidence="2 3" key="1">
    <citation type="journal article" date="2024" name="IMA Fungus">
        <title>IMA Genome - F19 : A genome assembly and annotation guide to empower mycologists, including annotated draft genome sequences of Ceratocystis pirilliformis, Diaporthe australafricana, Fusarium ophioides, Paecilomyces lecythidis, and Sporothrix stenoceras.</title>
        <authorList>
            <person name="Aylward J."/>
            <person name="Wilson A.M."/>
            <person name="Visagie C.M."/>
            <person name="Spraker J."/>
            <person name="Barnes I."/>
            <person name="Buitendag C."/>
            <person name="Ceriani C."/>
            <person name="Del Mar Angel L."/>
            <person name="du Plessis D."/>
            <person name="Fuchs T."/>
            <person name="Gasser K."/>
            <person name="Kramer D."/>
            <person name="Li W."/>
            <person name="Munsamy K."/>
            <person name="Piso A."/>
            <person name="Price J.L."/>
            <person name="Sonnekus B."/>
            <person name="Thomas C."/>
            <person name="van der Nest A."/>
            <person name="van Dijk A."/>
            <person name="van Heerden A."/>
            <person name="van Vuuren N."/>
            <person name="Yilmaz N."/>
            <person name="Duong T.A."/>
            <person name="van der Merwe N.A."/>
            <person name="Wingfield M.J."/>
            <person name="Wingfield B.D."/>
        </authorList>
    </citation>
    <scope>NUCLEOTIDE SEQUENCE [LARGE SCALE GENOMIC DNA]</scope>
    <source>
        <strain evidence="2 3">CMW 5346</strain>
    </source>
</reference>
<proteinExistence type="predicted"/>
<evidence type="ECO:0000256" key="1">
    <source>
        <dbReference type="SAM" id="MobiDB-lite"/>
    </source>
</evidence>
<evidence type="ECO:0000313" key="3">
    <source>
        <dbReference type="Proteomes" id="UP001583186"/>
    </source>
</evidence>
<feature type="region of interest" description="Disordered" evidence="1">
    <location>
        <begin position="1"/>
        <end position="24"/>
    </location>
</feature>